<dbReference type="Proteomes" id="UP000004956">
    <property type="component" value="Unassembled WGS sequence"/>
</dbReference>
<feature type="signal peptide" evidence="1">
    <location>
        <begin position="1"/>
        <end position="21"/>
    </location>
</feature>
<protein>
    <submittedName>
        <fullName evidence="2">Uncharacterized protein</fullName>
    </submittedName>
</protein>
<name>H3KDE6_9BURK</name>
<proteinExistence type="predicted"/>
<accession>H3KDE6</accession>
<dbReference type="EMBL" id="AFBQ01000103">
    <property type="protein sequence ID" value="EHY31882.1"/>
    <property type="molecule type" value="Genomic_DNA"/>
</dbReference>
<organism evidence="2 3">
    <name type="scientific">Sutterella parvirubra YIT 11816</name>
    <dbReference type="NCBI Taxonomy" id="762967"/>
    <lineage>
        <taxon>Bacteria</taxon>
        <taxon>Pseudomonadati</taxon>
        <taxon>Pseudomonadota</taxon>
        <taxon>Betaproteobacteria</taxon>
        <taxon>Burkholderiales</taxon>
        <taxon>Sutterellaceae</taxon>
        <taxon>Sutterella</taxon>
    </lineage>
</organism>
<feature type="non-terminal residue" evidence="2">
    <location>
        <position position="52"/>
    </location>
</feature>
<dbReference type="HOGENOM" id="CLU_3262833_0_0_4"/>
<evidence type="ECO:0000256" key="1">
    <source>
        <dbReference type="SAM" id="SignalP"/>
    </source>
</evidence>
<dbReference type="AlphaFoldDB" id="H3KDE6"/>
<keyword evidence="1" id="KW-0732">Signal</keyword>
<feature type="chain" id="PRO_5003588845" evidence="1">
    <location>
        <begin position="22"/>
        <end position="52"/>
    </location>
</feature>
<keyword evidence="3" id="KW-1185">Reference proteome</keyword>
<dbReference type="STRING" id="762967.HMPREF9440_00755"/>
<evidence type="ECO:0000313" key="3">
    <source>
        <dbReference type="Proteomes" id="UP000004956"/>
    </source>
</evidence>
<gene>
    <name evidence="2" type="ORF">HMPREF9440_00755</name>
</gene>
<comment type="caution">
    <text evidence="2">The sequence shown here is derived from an EMBL/GenBank/DDBJ whole genome shotgun (WGS) entry which is preliminary data.</text>
</comment>
<sequence>MIKTSIATALALALAAGSAMAEFKDFTVNGELVTKAEQEKLAAEALASNPNP</sequence>
<evidence type="ECO:0000313" key="2">
    <source>
        <dbReference type="EMBL" id="EHY31882.1"/>
    </source>
</evidence>
<reference evidence="2 3" key="1">
    <citation type="submission" date="2011-11" db="EMBL/GenBank/DDBJ databases">
        <authorList>
            <person name="Weinstock G."/>
            <person name="Sodergren E."/>
            <person name="Clifton S."/>
            <person name="Fulton L."/>
            <person name="Fulton B."/>
            <person name="Courtney L."/>
            <person name="Fronick C."/>
            <person name="Harrison M."/>
            <person name="Strong C."/>
            <person name="Farmer C."/>
            <person name="Delahaunty K."/>
            <person name="Markovic C."/>
            <person name="Hall O."/>
            <person name="Minx P."/>
            <person name="Tomlinson C."/>
            <person name="Mitreva M."/>
            <person name="Hou S."/>
            <person name="Chen J."/>
            <person name="Wollam A."/>
            <person name="Pepin K.H."/>
            <person name="Johnson M."/>
            <person name="Bhonagiri V."/>
            <person name="Zhang X."/>
            <person name="Suruliraj S."/>
            <person name="Warren W."/>
            <person name="Chinwalla A."/>
            <person name="Mardis E.R."/>
            <person name="Wilson R.K."/>
        </authorList>
    </citation>
    <scope>NUCLEOTIDE SEQUENCE [LARGE SCALE GENOMIC DNA]</scope>
    <source>
        <strain evidence="2 3">YIT 11816</strain>
    </source>
</reference>